<dbReference type="Pfam" id="PF03151">
    <property type="entry name" value="TPT"/>
    <property type="match status" value="1"/>
</dbReference>
<keyword evidence="2 5" id="KW-0812">Transmembrane</keyword>
<dbReference type="GeneID" id="30968352"/>
<dbReference type="OrthoDB" id="18894at2759"/>
<feature type="transmembrane region" description="Helical" evidence="5">
    <location>
        <begin position="81"/>
        <end position="100"/>
    </location>
</feature>
<feature type="transmembrane region" description="Helical" evidence="5">
    <location>
        <begin position="308"/>
        <end position="327"/>
    </location>
</feature>
<evidence type="ECO:0000256" key="3">
    <source>
        <dbReference type="ARBA" id="ARBA00022989"/>
    </source>
</evidence>
<feature type="transmembrane region" description="Helical" evidence="5">
    <location>
        <begin position="343"/>
        <end position="367"/>
    </location>
</feature>
<dbReference type="RefSeq" id="XP_020045364.1">
    <property type="nucleotide sequence ID" value="XM_020194716.1"/>
</dbReference>
<feature type="transmembrane region" description="Helical" evidence="5">
    <location>
        <begin position="180"/>
        <end position="198"/>
    </location>
</feature>
<feature type="transmembrane region" description="Helical" evidence="5">
    <location>
        <begin position="402"/>
        <end position="421"/>
    </location>
</feature>
<dbReference type="Proteomes" id="UP000095038">
    <property type="component" value="Unassembled WGS sequence"/>
</dbReference>
<evidence type="ECO:0000256" key="5">
    <source>
        <dbReference type="SAM" id="Phobius"/>
    </source>
</evidence>
<dbReference type="InterPro" id="IPR004853">
    <property type="entry name" value="Sugar_P_trans_dom"/>
</dbReference>
<keyword evidence="8" id="KW-1185">Reference proteome</keyword>
<gene>
    <name evidence="7" type="ORF">ASCRUDRAFT_82386</name>
</gene>
<evidence type="ECO:0000313" key="7">
    <source>
        <dbReference type="EMBL" id="ODV59057.1"/>
    </source>
</evidence>
<feature type="transmembrane region" description="Helical" evidence="5">
    <location>
        <begin position="112"/>
        <end position="137"/>
    </location>
</feature>
<dbReference type="EMBL" id="KV454488">
    <property type="protein sequence ID" value="ODV59057.1"/>
    <property type="molecule type" value="Genomic_DNA"/>
</dbReference>
<evidence type="ECO:0000259" key="6">
    <source>
        <dbReference type="Pfam" id="PF03151"/>
    </source>
</evidence>
<sequence>MNKFSSYENHNLYGEDVLNDDSSSGHNNILNNDFHNLDIEEDSMNTANNNLEFSNNFAHKWPRIRDTLLSLKSFLLSRRSMETFFCIIGWYIFSLTISLYNKWMFSDPDLNLPFPVLITSFHQLTLFFFSSVFLIFVPSLRPDIFKSQINLDNDIGNSTNLNRDGQVKLQFKDYLMDPKLYVIAIVPCAVASAADIGSGNASLKLITLSFYTMVKSSSIMFVLLFGILFGLESASWTIGGIVSIMTIGVILLVAGGGTPSDENVNSNAGFQVIGFFLVLTSSIMSGLRWTFTQLLLKKNKYTSNPISTIFYLAPLMSAILFVIGNFLEDITKVFENKIWKEKGIVLTLLIFIFPGVLAFFMTIFEFALLQRSHVITLSIAGIFKELLTIVASVITFGDSLNFLNIVGLIITLSAIIWYNWFRFKQSLEDGNYDLINNNNNGSNNNDNDNDNILNKMDDILVEDEIIDNGSDIYFNPTK</sequence>
<reference evidence="8" key="1">
    <citation type="submission" date="2016-05" db="EMBL/GenBank/DDBJ databases">
        <title>Comparative genomics of biotechnologically important yeasts.</title>
        <authorList>
            <consortium name="DOE Joint Genome Institute"/>
            <person name="Riley R."/>
            <person name="Haridas S."/>
            <person name="Wolfe K.H."/>
            <person name="Lopes M.R."/>
            <person name="Hittinger C.T."/>
            <person name="Goker M."/>
            <person name="Salamov A."/>
            <person name="Wisecaver J."/>
            <person name="Long T.M."/>
            <person name="Aerts A.L."/>
            <person name="Barry K."/>
            <person name="Choi C."/>
            <person name="Clum A."/>
            <person name="Coughlan A.Y."/>
            <person name="Deshpande S."/>
            <person name="Douglass A.P."/>
            <person name="Hanson S.J."/>
            <person name="Klenk H.-P."/>
            <person name="Labutti K."/>
            <person name="Lapidus A."/>
            <person name="Lindquist E."/>
            <person name="Lipzen A."/>
            <person name="Meier-Kolthoff J.P."/>
            <person name="Ohm R.A."/>
            <person name="Otillar R.P."/>
            <person name="Pangilinan J."/>
            <person name="Peng Y."/>
            <person name="Rokas A."/>
            <person name="Rosa C.A."/>
            <person name="Scheuner C."/>
            <person name="Sibirny A.A."/>
            <person name="Slot J.C."/>
            <person name="Stielow J.B."/>
            <person name="Sun H."/>
            <person name="Kurtzman C.P."/>
            <person name="Blackwell M."/>
            <person name="Grigoriev I.V."/>
            <person name="Jeffries T.W."/>
        </authorList>
    </citation>
    <scope>NUCLEOTIDE SEQUENCE [LARGE SCALE GENOMIC DNA]</scope>
    <source>
        <strain evidence="8">DSM 1968</strain>
    </source>
</reference>
<organism evidence="7 8">
    <name type="scientific">Ascoidea rubescens DSM 1968</name>
    <dbReference type="NCBI Taxonomy" id="1344418"/>
    <lineage>
        <taxon>Eukaryota</taxon>
        <taxon>Fungi</taxon>
        <taxon>Dikarya</taxon>
        <taxon>Ascomycota</taxon>
        <taxon>Saccharomycotina</taxon>
        <taxon>Saccharomycetes</taxon>
        <taxon>Ascoideaceae</taxon>
        <taxon>Ascoidea</taxon>
    </lineage>
</organism>
<feature type="transmembrane region" description="Helical" evidence="5">
    <location>
        <begin position="210"/>
        <end position="231"/>
    </location>
</feature>
<feature type="transmembrane region" description="Helical" evidence="5">
    <location>
        <begin position="268"/>
        <end position="287"/>
    </location>
</feature>
<protein>
    <submittedName>
        <fullName evidence="7">TPT-domain-containing protein</fullName>
    </submittedName>
</protein>
<dbReference type="GO" id="GO:0016020">
    <property type="term" value="C:membrane"/>
    <property type="evidence" value="ECO:0007669"/>
    <property type="project" value="UniProtKB-SubCell"/>
</dbReference>
<dbReference type="InterPro" id="IPR050186">
    <property type="entry name" value="TPT_transporter"/>
</dbReference>
<evidence type="ECO:0000313" key="8">
    <source>
        <dbReference type="Proteomes" id="UP000095038"/>
    </source>
</evidence>
<evidence type="ECO:0000256" key="4">
    <source>
        <dbReference type="ARBA" id="ARBA00023136"/>
    </source>
</evidence>
<accession>A0A1D2VC54</accession>
<dbReference type="STRING" id="1344418.A0A1D2VC54"/>
<keyword evidence="4 5" id="KW-0472">Membrane</keyword>
<proteinExistence type="predicted"/>
<name>A0A1D2VC54_9ASCO</name>
<comment type="subcellular location">
    <subcellularLocation>
        <location evidence="1">Membrane</location>
        <topology evidence="1">Multi-pass membrane protein</topology>
    </subcellularLocation>
</comment>
<keyword evidence="3 5" id="KW-1133">Transmembrane helix</keyword>
<feature type="transmembrane region" description="Helical" evidence="5">
    <location>
        <begin position="238"/>
        <end position="256"/>
    </location>
</feature>
<feature type="transmembrane region" description="Helical" evidence="5">
    <location>
        <begin position="374"/>
        <end position="396"/>
    </location>
</feature>
<dbReference type="PANTHER" id="PTHR11132">
    <property type="entry name" value="SOLUTE CARRIER FAMILY 35"/>
    <property type="match status" value="1"/>
</dbReference>
<feature type="domain" description="Sugar phosphate transporter" evidence="6">
    <location>
        <begin position="85"/>
        <end position="419"/>
    </location>
</feature>
<dbReference type="InParanoid" id="A0A1D2VC54"/>
<dbReference type="FunCoup" id="A0A1D2VC54">
    <property type="interactions" value="683"/>
</dbReference>
<evidence type="ECO:0000256" key="1">
    <source>
        <dbReference type="ARBA" id="ARBA00004141"/>
    </source>
</evidence>
<evidence type="ECO:0000256" key="2">
    <source>
        <dbReference type="ARBA" id="ARBA00022692"/>
    </source>
</evidence>
<dbReference type="AlphaFoldDB" id="A0A1D2VC54"/>